<evidence type="ECO:0000256" key="6">
    <source>
        <dbReference type="ARBA" id="ARBA00022519"/>
    </source>
</evidence>
<keyword evidence="8" id="KW-0677">Repeat</keyword>
<accession>A0A126QDE0</accession>
<gene>
    <name evidence="13" type="primary">PM0377</name>
</gene>
<dbReference type="InterPro" id="IPR000515">
    <property type="entry name" value="MetI-like"/>
</dbReference>
<sequence length="540" mass="61448">MFALMFKRFRAFTYRPASYLGGMLVIVFLIAFYAFALGAVFSLPFARSWTALLSDQYLQHVIIFSFWQAFLSAVLAVLFGVIVARAFFYQPFVGKKLILKLFSLTFVLPALVAIFGLLGVYGASGWLAMLSQFFAWDWTPNIYGLTGILLAHLFFNVPLACRLFLQALQAIPVQQRQLAAQLNLRGWHFIRLIEWPYLRQQLLPAFTLIFMLCFTSFAIVLTLGGGPKYTTLEVAIYQAILFEFDVPKAGLFALLQFVFCFLLFTLSSFFSPAPATTLHSQPTWFAPQSYWVKLWQRMIIVCATVFILLPLLNTLVSALLSPQFFTLWLQPQLWKALGYSLTIAPTSALLALVLSFAVLLLARELHWRHYRSLSHVILNIGATILAIPTLVLAIGLFILLREIDFSPYHLFGVVVCCNALAAMPFVLRILALPMHNNMIYYEKLCQSLNLRGWQRFRLIEWHKLRAPMKYAFALACALSLGDFTAIALFGQADFTSLPHLLYQQLGHYRSQEAAVTAFILLVFCLSVFMIIERHQEPRDD</sequence>
<feature type="transmembrane region" description="Helical" evidence="11">
    <location>
        <begin position="66"/>
        <end position="89"/>
    </location>
</feature>
<dbReference type="Gene3D" id="1.10.3720.10">
    <property type="entry name" value="MetI-like"/>
    <property type="match status" value="2"/>
</dbReference>
<comment type="similarity">
    <text evidence="11">Belongs to the binding-protein-dependent transport system permease family.</text>
</comment>
<evidence type="ECO:0000313" key="13">
    <source>
        <dbReference type="EMBL" id="AMK07800.1"/>
    </source>
</evidence>
<evidence type="ECO:0000256" key="8">
    <source>
        <dbReference type="ARBA" id="ARBA00022737"/>
    </source>
</evidence>
<reference evidence="13" key="1">
    <citation type="submission" date="2015-01" db="EMBL/GenBank/DDBJ databases">
        <title>Draft genome sequence of Pasteurella multocida isolated from alpaca pneumonia.</title>
        <authorList>
            <person name="Maturrano L."/>
            <person name="Hurtado R."/>
            <person name="Allasi N."/>
            <person name="Juscamayta E."/>
            <person name="Fernandez D."/>
            <person name="Maximiliano J."/>
            <person name="Rimac R."/>
            <person name="Rosadio R."/>
        </authorList>
    </citation>
    <scope>NUCLEOTIDE SEQUENCE</scope>
    <source>
        <strain evidence="13">UNMSM</strain>
    </source>
</reference>
<feature type="transmembrane region" description="Helical" evidence="11">
    <location>
        <begin position="373"/>
        <end position="398"/>
    </location>
</feature>
<evidence type="ECO:0000256" key="5">
    <source>
        <dbReference type="ARBA" id="ARBA00022475"/>
    </source>
</evidence>
<evidence type="ECO:0000256" key="3">
    <source>
        <dbReference type="ARBA" id="ARBA00016947"/>
    </source>
</evidence>
<feature type="transmembrane region" description="Helical" evidence="11">
    <location>
        <begin position="142"/>
        <end position="165"/>
    </location>
</feature>
<evidence type="ECO:0000256" key="9">
    <source>
        <dbReference type="ARBA" id="ARBA00022989"/>
    </source>
</evidence>
<feature type="domain" description="ABC transmembrane type-1" evidence="12">
    <location>
        <begin position="62"/>
        <end position="267"/>
    </location>
</feature>
<protein>
    <recommendedName>
        <fullName evidence="3">Thiamine transport system permease protein ThiP</fullName>
    </recommendedName>
</protein>
<feature type="transmembrane region" description="Helical" evidence="11">
    <location>
        <begin position="20"/>
        <end position="46"/>
    </location>
</feature>
<dbReference type="AlphaFoldDB" id="A0A126QDE0"/>
<keyword evidence="7 11" id="KW-0812">Transmembrane</keyword>
<dbReference type="NCBIfam" id="TIGR01253">
    <property type="entry name" value="thiP"/>
    <property type="match status" value="1"/>
</dbReference>
<feature type="domain" description="ABC transmembrane type-1" evidence="12">
    <location>
        <begin position="337"/>
        <end position="531"/>
    </location>
</feature>
<dbReference type="PANTHER" id="PTHR30183">
    <property type="entry name" value="MOLYBDENUM TRANSPORT SYSTEM PERMEASE PROTEIN MODB"/>
    <property type="match status" value="1"/>
</dbReference>
<dbReference type="PANTHER" id="PTHR30183:SF9">
    <property type="entry name" value="THIAMINE TRANSPORT SYSTEM PERMEASE PROTEIN THIP"/>
    <property type="match status" value="1"/>
</dbReference>
<dbReference type="NCBIfam" id="NF006952">
    <property type="entry name" value="PRK09433.1-3"/>
    <property type="match status" value="1"/>
</dbReference>
<comment type="subunit">
    <text evidence="2">The complex is composed of two ATP-binding proteins (ThiQ), two transmembrane proteins (ThiP) and a solute-binding protein (ThiB).</text>
</comment>
<evidence type="ECO:0000256" key="10">
    <source>
        <dbReference type="ARBA" id="ARBA00023136"/>
    </source>
</evidence>
<dbReference type="SUPFAM" id="SSF161098">
    <property type="entry name" value="MetI-like"/>
    <property type="match status" value="2"/>
</dbReference>
<dbReference type="GO" id="GO:0022857">
    <property type="term" value="F:transmembrane transporter activity"/>
    <property type="evidence" value="ECO:0007669"/>
    <property type="project" value="InterPro"/>
</dbReference>
<evidence type="ECO:0000256" key="4">
    <source>
        <dbReference type="ARBA" id="ARBA00022448"/>
    </source>
</evidence>
<feature type="transmembrane region" description="Helical" evidence="11">
    <location>
        <begin position="512"/>
        <end position="531"/>
    </location>
</feature>
<dbReference type="Pfam" id="PF00528">
    <property type="entry name" value="BPD_transp_1"/>
    <property type="match status" value="2"/>
</dbReference>
<evidence type="ECO:0000256" key="2">
    <source>
        <dbReference type="ARBA" id="ARBA00011650"/>
    </source>
</evidence>
<keyword evidence="10 11" id="KW-0472">Membrane</keyword>
<dbReference type="CDD" id="cd06261">
    <property type="entry name" value="TM_PBP2"/>
    <property type="match status" value="2"/>
</dbReference>
<evidence type="ECO:0000256" key="7">
    <source>
        <dbReference type="ARBA" id="ARBA00022692"/>
    </source>
</evidence>
<dbReference type="PROSITE" id="PS50928">
    <property type="entry name" value="ABC_TM1"/>
    <property type="match status" value="2"/>
</dbReference>
<dbReference type="InterPro" id="IPR005947">
    <property type="entry name" value="ThiP_ABC_transpt"/>
</dbReference>
<dbReference type="GO" id="GO:0015888">
    <property type="term" value="P:thiamine transport"/>
    <property type="evidence" value="ECO:0007669"/>
    <property type="project" value="InterPro"/>
</dbReference>
<feature type="transmembrane region" description="Helical" evidence="11">
    <location>
        <begin position="336"/>
        <end position="361"/>
    </location>
</feature>
<feature type="transmembrane region" description="Helical" evidence="11">
    <location>
        <begin position="101"/>
        <end position="122"/>
    </location>
</feature>
<name>A0A126QDE0_PASMD</name>
<feature type="transmembrane region" description="Helical" evidence="11">
    <location>
        <begin position="410"/>
        <end position="431"/>
    </location>
</feature>
<keyword evidence="5" id="KW-1003">Cell membrane</keyword>
<organism evidence="13">
    <name type="scientific">Pasteurella multocida</name>
    <dbReference type="NCBI Taxonomy" id="747"/>
    <lineage>
        <taxon>Bacteria</taxon>
        <taxon>Pseudomonadati</taxon>
        <taxon>Pseudomonadota</taxon>
        <taxon>Gammaproteobacteria</taxon>
        <taxon>Pasteurellales</taxon>
        <taxon>Pasteurellaceae</taxon>
        <taxon>Pasteurella</taxon>
    </lineage>
</organism>
<keyword evidence="9 11" id="KW-1133">Transmembrane helix</keyword>
<dbReference type="EMBL" id="KP659961">
    <property type="protein sequence ID" value="AMK07800.1"/>
    <property type="molecule type" value="Genomic_DNA"/>
</dbReference>
<feature type="transmembrane region" description="Helical" evidence="11">
    <location>
        <begin position="202"/>
        <end position="223"/>
    </location>
</feature>
<feature type="transmembrane region" description="Helical" evidence="11">
    <location>
        <begin position="294"/>
        <end position="316"/>
    </location>
</feature>
<dbReference type="GO" id="GO:0005886">
    <property type="term" value="C:plasma membrane"/>
    <property type="evidence" value="ECO:0007669"/>
    <property type="project" value="UniProtKB-SubCell"/>
</dbReference>
<proteinExistence type="inferred from homology"/>
<comment type="subcellular location">
    <subcellularLocation>
        <location evidence="1">Cell inner membrane</location>
        <topology evidence="1">Multi-pass membrane protein</topology>
    </subcellularLocation>
    <subcellularLocation>
        <location evidence="11">Cell membrane</location>
        <topology evidence="11">Multi-pass membrane protein</topology>
    </subcellularLocation>
</comment>
<keyword evidence="4 11" id="KW-0813">Transport</keyword>
<feature type="transmembrane region" description="Helical" evidence="11">
    <location>
        <begin position="470"/>
        <end position="492"/>
    </location>
</feature>
<evidence type="ECO:0000256" key="11">
    <source>
        <dbReference type="RuleBase" id="RU363032"/>
    </source>
</evidence>
<evidence type="ECO:0000256" key="1">
    <source>
        <dbReference type="ARBA" id="ARBA00004429"/>
    </source>
</evidence>
<dbReference type="InterPro" id="IPR035906">
    <property type="entry name" value="MetI-like_sf"/>
</dbReference>
<keyword evidence="6" id="KW-0997">Cell inner membrane</keyword>
<evidence type="ECO:0000259" key="12">
    <source>
        <dbReference type="PROSITE" id="PS50928"/>
    </source>
</evidence>
<feature type="transmembrane region" description="Helical" evidence="11">
    <location>
        <begin position="251"/>
        <end position="273"/>
    </location>
</feature>